<evidence type="ECO:0000313" key="1">
    <source>
        <dbReference type="EMBL" id="CAB5006249.1"/>
    </source>
</evidence>
<name>A0A6J7PRV5_9ZZZZ</name>
<accession>A0A6J7PRV5</accession>
<sequence length="325" mass="33988">MALTDAALRKQPSAPLRFRLGAGSIDVTSTNPTFHEVVRQEVTLTPASANDLSIAIEVWDTASTGLEPPPLPEFLDPSRPFSHSASGVIVDPSLGSAVAWSEAHRRIVVWARDLSDLPEWYRAAPLRLPLTVVAPWVDAVLVHCSAVAGPSGAVLLVGGSGSGKSTTARLAELSGCAHVADDQVVVSRVGGTAVAEALYQARKFRLDNSVLPDLLGAGELRVVHSSPTKSVLRPHVADAPSGHLPITALVAPELTSAEPATLLASTTMFHRLVRGTMPDSPVSDARTLRALLSLAQGPPSYSLGLDRDTDSIARDVVSLAGGARV</sequence>
<dbReference type="SUPFAM" id="SSF53795">
    <property type="entry name" value="PEP carboxykinase-like"/>
    <property type="match status" value="1"/>
</dbReference>
<dbReference type="InterPro" id="IPR027417">
    <property type="entry name" value="P-loop_NTPase"/>
</dbReference>
<protein>
    <submittedName>
        <fullName evidence="1">Unannotated protein</fullName>
    </submittedName>
</protein>
<organism evidence="1">
    <name type="scientific">freshwater metagenome</name>
    <dbReference type="NCBI Taxonomy" id="449393"/>
    <lineage>
        <taxon>unclassified sequences</taxon>
        <taxon>metagenomes</taxon>
        <taxon>ecological metagenomes</taxon>
    </lineage>
</organism>
<dbReference type="EMBL" id="CAFBOZ010000130">
    <property type="protein sequence ID" value="CAB5006249.1"/>
    <property type="molecule type" value="Genomic_DNA"/>
</dbReference>
<reference evidence="1" key="1">
    <citation type="submission" date="2020-05" db="EMBL/GenBank/DDBJ databases">
        <authorList>
            <person name="Chiriac C."/>
            <person name="Salcher M."/>
            <person name="Ghai R."/>
            <person name="Kavagutti S V."/>
        </authorList>
    </citation>
    <scope>NUCLEOTIDE SEQUENCE</scope>
</reference>
<gene>
    <name evidence="1" type="ORF">UFOPK3992_01000</name>
</gene>
<proteinExistence type="predicted"/>
<dbReference type="Gene3D" id="3.40.50.300">
    <property type="entry name" value="P-loop containing nucleotide triphosphate hydrolases"/>
    <property type="match status" value="1"/>
</dbReference>
<dbReference type="AlphaFoldDB" id="A0A6J7PRV5"/>